<evidence type="ECO:0000256" key="1">
    <source>
        <dbReference type="ARBA" id="ARBA00022737"/>
    </source>
</evidence>
<dbReference type="InterPro" id="IPR056884">
    <property type="entry name" value="NPHP3-like_N"/>
</dbReference>
<feature type="non-terminal residue" evidence="3">
    <location>
        <position position="1"/>
    </location>
</feature>
<dbReference type="PANTHER" id="PTHR10039:SF16">
    <property type="entry name" value="GPI INOSITOL-DEACYLASE"/>
    <property type="match status" value="1"/>
</dbReference>
<dbReference type="Gene3D" id="3.40.50.300">
    <property type="entry name" value="P-loop containing nucleotide triphosphate hydrolases"/>
    <property type="match status" value="1"/>
</dbReference>
<keyword evidence="1" id="KW-0677">Repeat</keyword>
<dbReference type="STRING" id="42249.A0A317T2K2"/>
<keyword evidence="4" id="KW-1185">Reference proteome</keyword>
<feature type="non-terminal residue" evidence="3">
    <location>
        <position position="375"/>
    </location>
</feature>
<dbReference type="SUPFAM" id="SSF52540">
    <property type="entry name" value="P-loop containing nucleoside triphosphate hydrolases"/>
    <property type="match status" value="1"/>
</dbReference>
<gene>
    <name evidence="3" type="ORF">C7212DRAFT_148142</name>
</gene>
<evidence type="ECO:0000313" key="3">
    <source>
        <dbReference type="EMBL" id="PWW80923.1"/>
    </source>
</evidence>
<reference evidence="3 4" key="1">
    <citation type="submission" date="2018-03" db="EMBL/GenBank/DDBJ databases">
        <title>Genomes of Pezizomycetes fungi and the evolution of truffles.</title>
        <authorList>
            <person name="Murat C."/>
            <person name="Payen T."/>
            <person name="Noel B."/>
            <person name="Kuo A."/>
            <person name="Martin F.M."/>
        </authorList>
    </citation>
    <scope>NUCLEOTIDE SEQUENCE [LARGE SCALE GENOMIC DNA]</scope>
    <source>
        <strain evidence="3">091103-1</strain>
    </source>
</reference>
<dbReference type="Pfam" id="PF24883">
    <property type="entry name" value="NPHP3_N"/>
    <property type="match status" value="1"/>
</dbReference>
<evidence type="ECO:0000313" key="4">
    <source>
        <dbReference type="Proteomes" id="UP000246991"/>
    </source>
</evidence>
<proteinExistence type="predicted"/>
<feature type="domain" description="Nephrocystin 3-like N-terminal" evidence="2">
    <location>
        <begin position="25"/>
        <end position="192"/>
    </location>
</feature>
<dbReference type="OrthoDB" id="195446at2759"/>
<dbReference type="InterPro" id="IPR027417">
    <property type="entry name" value="P-loop_NTPase"/>
</dbReference>
<dbReference type="PANTHER" id="PTHR10039">
    <property type="entry name" value="AMELOGENIN"/>
    <property type="match status" value="1"/>
</dbReference>
<sequence>QVLEWLSPLASRERHRAVRDARVDGVGDWLLCNQSFSAWRTSEDGAAKPVLLCYGDPGVGKTYISSLVIDTLSKGVDGDGLAVAYVYCDFGARNVQSASTVLASILKQVVGALPQIPDDVWKAFEEAKKQNTRKKSHDRNLYLTKSLSSLKRSFICIDALDEFPKEHRAELWRSLQRVTRECPNTRLFLTGRPQIQREVEDRFLQYADMVTISPTLADIRRYIEKRLEEDLDMSVMNKELRADILKVVPERVSGIFLLVCINMDAIIAAPTIHQKRQALRKMSKGLGLQEAYNTTLDRISQQGGSRSKLGMDALMWICHCERPLSSGELGHALGVELGVKDFSNDNVPSTRAVLSCALGLVTVDEKASTVRLLHH</sequence>
<name>A0A317T2K2_9PEZI</name>
<dbReference type="EMBL" id="PYWC01000001">
    <property type="protein sequence ID" value="PWW80923.1"/>
    <property type="molecule type" value="Genomic_DNA"/>
</dbReference>
<accession>A0A317T2K2</accession>
<protein>
    <recommendedName>
        <fullName evidence="2">Nephrocystin 3-like N-terminal domain-containing protein</fullName>
    </recommendedName>
</protein>
<organism evidence="3 4">
    <name type="scientific">Tuber magnatum</name>
    <name type="common">white Piedmont truffle</name>
    <dbReference type="NCBI Taxonomy" id="42249"/>
    <lineage>
        <taxon>Eukaryota</taxon>
        <taxon>Fungi</taxon>
        <taxon>Dikarya</taxon>
        <taxon>Ascomycota</taxon>
        <taxon>Pezizomycotina</taxon>
        <taxon>Pezizomycetes</taxon>
        <taxon>Pezizales</taxon>
        <taxon>Tuberaceae</taxon>
        <taxon>Tuber</taxon>
    </lineage>
</organism>
<comment type="caution">
    <text evidence="3">The sequence shown here is derived from an EMBL/GenBank/DDBJ whole genome shotgun (WGS) entry which is preliminary data.</text>
</comment>
<dbReference type="Proteomes" id="UP000246991">
    <property type="component" value="Unassembled WGS sequence"/>
</dbReference>
<dbReference type="AlphaFoldDB" id="A0A317T2K2"/>
<evidence type="ECO:0000259" key="2">
    <source>
        <dbReference type="Pfam" id="PF24883"/>
    </source>
</evidence>